<evidence type="ECO:0000313" key="2">
    <source>
        <dbReference type="EMBL" id="RKD95425.1"/>
    </source>
</evidence>
<evidence type="ECO:0000313" key="3">
    <source>
        <dbReference type="Proteomes" id="UP000283805"/>
    </source>
</evidence>
<feature type="domain" description="LUD" evidence="1">
    <location>
        <begin position="68"/>
        <end position="167"/>
    </location>
</feature>
<keyword evidence="3" id="KW-1185">Reference proteome</keyword>
<dbReference type="RefSeq" id="WP_120244700.1">
    <property type="nucleotide sequence ID" value="NZ_RAPO01000002.1"/>
</dbReference>
<sequence length="180" mass="18690">MSIDTGVASERFEAALADLDVPVTYAEPTAFDRTLRSIARDPAIGTPLPFESVSLPEWVDEDPTPTSLESAKTGITAASMAIADYGSVVLPATDEGAEQVSLFPDLHVAVVRLADIVPNMQTAIDRLGPHLRDGGSAIVATGPSATADMGALVQGAHGPKEVHVVVLRGTESETAGETDE</sequence>
<name>A0A3R7GIU0_9EURY</name>
<organism evidence="2 3">
    <name type="scientific">Halopiger aswanensis</name>
    <dbReference type="NCBI Taxonomy" id="148449"/>
    <lineage>
        <taxon>Archaea</taxon>
        <taxon>Methanobacteriati</taxon>
        <taxon>Methanobacteriota</taxon>
        <taxon>Stenosarchaea group</taxon>
        <taxon>Halobacteria</taxon>
        <taxon>Halobacteriales</taxon>
        <taxon>Natrialbaceae</taxon>
        <taxon>Halopiger</taxon>
    </lineage>
</organism>
<dbReference type="SUPFAM" id="SSF100950">
    <property type="entry name" value="NagB/RpiA/CoA transferase-like"/>
    <property type="match status" value="1"/>
</dbReference>
<dbReference type="Pfam" id="PF02589">
    <property type="entry name" value="LUD_dom"/>
    <property type="match status" value="1"/>
</dbReference>
<accession>A0A3R7GIU0</accession>
<evidence type="ECO:0000259" key="1">
    <source>
        <dbReference type="Pfam" id="PF02589"/>
    </source>
</evidence>
<dbReference type="InterPro" id="IPR024185">
    <property type="entry name" value="FTHF_cligase-like_sf"/>
</dbReference>
<protein>
    <submittedName>
        <fullName evidence="2">L-lactate dehydrogenase complex protein LldG</fullName>
    </submittedName>
</protein>
<dbReference type="Gene3D" id="3.40.50.10420">
    <property type="entry name" value="NagB/RpiA/CoA transferase-like"/>
    <property type="match status" value="1"/>
</dbReference>
<dbReference type="InterPro" id="IPR037171">
    <property type="entry name" value="NagB/RpiA_transferase-like"/>
</dbReference>
<dbReference type="AlphaFoldDB" id="A0A3R7GIU0"/>
<dbReference type="InterPro" id="IPR003741">
    <property type="entry name" value="LUD_dom"/>
</dbReference>
<reference evidence="2 3" key="1">
    <citation type="submission" date="2018-09" db="EMBL/GenBank/DDBJ databases">
        <title>Genomic Encyclopedia of Archaeal and Bacterial Type Strains, Phase II (KMG-II): from individual species to whole genera.</title>
        <authorList>
            <person name="Goeker M."/>
        </authorList>
    </citation>
    <scope>NUCLEOTIDE SEQUENCE [LARGE SCALE GENOMIC DNA]</scope>
    <source>
        <strain evidence="2 3">DSM 13151</strain>
    </source>
</reference>
<dbReference type="EMBL" id="RAPO01000002">
    <property type="protein sequence ID" value="RKD95425.1"/>
    <property type="molecule type" value="Genomic_DNA"/>
</dbReference>
<gene>
    <name evidence="2" type="ORF">ATJ93_2279</name>
</gene>
<dbReference type="OrthoDB" id="156454at2157"/>
<dbReference type="PANTHER" id="PTHR43682:SF1">
    <property type="entry name" value="LACTATE UTILIZATION PROTEIN C"/>
    <property type="match status" value="1"/>
</dbReference>
<proteinExistence type="predicted"/>
<dbReference type="PANTHER" id="PTHR43682">
    <property type="entry name" value="LACTATE UTILIZATION PROTEIN C"/>
    <property type="match status" value="1"/>
</dbReference>
<comment type="caution">
    <text evidence="2">The sequence shown here is derived from an EMBL/GenBank/DDBJ whole genome shotgun (WGS) entry which is preliminary data.</text>
</comment>
<dbReference type="Proteomes" id="UP000283805">
    <property type="component" value="Unassembled WGS sequence"/>
</dbReference>